<dbReference type="Proteomes" id="UP000501939">
    <property type="component" value="Chromosome"/>
</dbReference>
<dbReference type="AlphaFoldDB" id="A0A6G8S7G9"/>
<dbReference type="InterPro" id="IPR038440">
    <property type="entry name" value="FimV_C_sf"/>
</dbReference>
<proteinExistence type="predicted"/>
<reference evidence="2 3" key="1">
    <citation type="submission" date="2020-03" db="EMBL/GenBank/DDBJ databases">
        <authorList>
            <person name="Zhu W."/>
        </authorList>
    </citation>
    <scope>NUCLEOTIDE SEQUENCE [LARGE SCALE GENOMIC DNA]</scope>
    <source>
        <strain evidence="2 3">185</strain>
    </source>
</reference>
<organism evidence="2 3">
    <name type="scientific">Acinetobacter lanii</name>
    <dbReference type="NCBI Taxonomy" id="2715163"/>
    <lineage>
        <taxon>Bacteria</taxon>
        <taxon>Pseudomonadati</taxon>
        <taxon>Pseudomonadota</taxon>
        <taxon>Gammaproteobacteria</taxon>
        <taxon>Moraxellales</taxon>
        <taxon>Moraxellaceae</taxon>
        <taxon>Acinetobacter</taxon>
    </lineage>
</organism>
<dbReference type="KEGG" id="alj:G8D99_13240"/>
<dbReference type="Gene3D" id="1.20.58.2200">
    <property type="match status" value="1"/>
</dbReference>
<evidence type="ECO:0000313" key="3">
    <source>
        <dbReference type="Proteomes" id="UP000501939"/>
    </source>
</evidence>
<evidence type="ECO:0000313" key="2">
    <source>
        <dbReference type="EMBL" id="QIO09883.1"/>
    </source>
</evidence>
<protein>
    <recommendedName>
        <fullName evidence="4">Fimbrial protein FimV</fullName>
    </recommendedName>
</protein>
<dbReference type="EMBL" id="CP049916">
    <property type="protein sequence ID" value="QIO09883.1"/>
    <property type="molecule type" value="Genomic_DNA"/>
</dbReference>
<feature type="compositionally biased region" description="Basic and acidic residues" evidence="1">
    <location>
        <begin position="24"/>
        <end position="33"/>
    </location>
</feature>
<feature type="compositionally biased region" description="Low complexity" evidence="1">
    <location>
        <begin position="46"/>
        <end position="68"/>
    </location>
</feature>
<keyword evidence="3" id="KW-1185">Reference proteome</keyword>
<accession>A0A6G8S7G9</accession>
<feature type="region of interest" description="Disordered" evidence="1">
    <location>
        <begin position="24"/>
        <end position="70"/>
    </location>
</feature>
<evidence type="ECO:0000256" key="1">
    <source>
        <dbReference type="SAM" id="MobiDB-lite"/>
    </source>
</evidence>
<evidence type="ECO:0008006" key="4">
    <source>
        <dbReference type="Google" id="ProtNLM"/>
    </source>
</evidence>
<sequence>MWYVIPFVILLVVLLILKKRESANNDQGSEKSKKTNLKKSNKKTPSRTGRSTTSSSASAAPSTTAASTVKSLDPELKTSIESLIQAENYFSAEAKINQALNQDNSQHELYLYLLDIHLAQKDEFAIKQLINYLRSLGLHDIADQADQKHRQSLTPSQESHVAQSLTASTVASSHIAKTAPADRHAAFDELMDLNTSSSSFDQLKQEPTAALRETPVVTPLVENKDYDAIEYTPEKKPAPSVEQAQALDFNLNTGTSAESVALSEPTAQAVDVEVRQAPAQEIQDLEFSFTPKSEPAPSSTAHLSEDFVFNEKPASTAADTVENEFKLDFDLPKVSEPKPEPEPVALDPVPEFTFSLDTPISADPQILAFETPAFDTSSQAAPLSETSELAHSDDPLAQSFPELLQVNEIQLNLDLAKKYIELGAYESARQLLSQNEAEYSSEQRDISQKLLNQIAS</sequence>
<feature type="compositionally biased region" description="Basic residues" evidence="1">
    <location>
        <begin position="34"/>
        <end position="45"/>
    </location>
</feature>
<gene>
    <name evidence="2" type="ORF">G8D99_13240</name>
</gene>
<name>A0A6G8S7G9_9GAMM</name>
<dbReference type="RefSeq" id="WP_166326683.1">
    <property type="nucleotide sequence ID" value="NZ_CP049916.1"/>
</dbReference>